<dbReference type="OrthoDB" id="445826at2759"/>
<dbReference type="EMBL" id="CACRXK020005560">
    <property type="protein sequence ID" value="CAB4006637.1"/>
    <property type="molecule type" value="Genomic_DNA"/>
</dbReference>
<comment type="caution">
    <text evidence="1">The sequence shown here is derived from an EMBL/GenBank/DDBJ whole genome shotgun (WGS) entry which is preliminary data.</text>
</comment>
<reference evidence="1" key="1">
    <citation type="submission" date="2020-04" db="EMBL/GenBank/DDBJ databases">
        <authorList>
            <person name="Alioto T."/>
            <person name="Alioto T."/>
            <person name="Gomez Garrido J."/>
        </authorList>
    </citation>
    <scope>NUCLEOTIDE SEQUENCE</scope>
    <source>
        <strain evidence="1">A484AB</strain>
    </source>
</reference>
<protein>
    <submittedName>
        <fullName evidence="1">Uncharacterized protein</fullName>
    </submittedName>
</protein>
<keyword evidence="2" id="KW-1185">Reference proteome</keyword>
<feature type="non-terminal residue" evidence="1">
    <location>
        <position position="107"/>
    </location>
</feature>
<dbReference type="Proteomes" id="UP001152795">
    <property type="component" value="Unassembled WGS sequence"/>
</dbReference>
<accession>A0A7D9LG95</accession>
<dbReference type="AlphaFoldDB" id="A0A7D9LG95"/>
<evidence type="ECO:0000313" key="2">
    <source>
        <dbReference type="Proteomes" id="UP001152795"/>
    </source>
</evidence>
<sequence length="107" mass="12369">MKLESAKSDLKHTWRILNDLIRKPKSKTIYPESFHFNDTETADPQIISNTFNKYFANIGANLAKVIPNTSVNFTHYLKGSYMHSFVLYETNEDEITKLISELNPNKS</sequence>
<gene>
    <name evidence="1" type="ORF">PACLA_8A042206</name>
</gene>
<evidence type="ECO:0000313" key="1">
    <source>
        <dbReference type="EMBL" id="CAB4006637.1"/>
    </source>
</evidence>
<proteinExistence type="predicted"/>
<organism evidence="1 2">
    <name type="scientific">Paramuricea clavata</name>
    <name type="common">Red gorgonian</name>
    <name type="synonym">Violescent sea-whip</name>
    <dbReference type="NCBI Taxonomy" id="317549"/>
    <lineage>
        <taxon>Eukaryota</taxon>
        <taxon>Metazoa</taxon>
        <taxon>Cnidaria</taxon>
        <taxon>Anthozoa</taxon>
        <taxon>Octocorallia</taxon>
        <taxon>Malacalcyonacea</taxon>
        <taxon>Plexauridae</taxon>
        <taxon>Paramuricea</taxon>
    </lineage>
</organism>
<name>A0A7D9LG95_PARCT</name>